<dbReference type="InterPro" id="IPR036565">
    <property type="entry name" value="Mur-like_cat_sf"/>
</dbReference>
<evidence type="ECO:0000256" key="2">
    <source>
        <dbReference type="ARBA" id="ARBA00022741"/>
    </source>
</evidence>
<proteinExistence type="predicted"/>
<reference evidence="6" key="1">
    <citation type="submission" date="2018-05" db="EMBL/GenBank/DDBJ databases">
        <authorList>
            <person name="Lanie J.A."/>
            <person name="Ng W.-L."/>
            <person name="Kazmierczak K.M."/>
            <person name="Andrzejewski T.M."/>
            <person name="Davidsen T.M."/>
            <person name="Wayne K.J."/>
            <person name="Tettelin H."/>
            <person name="Glass J.I."/>
            <person name="Rusch D."/>
            <person name="Podicherti R."/>
            <person name="Tsui H.-C.T."/>
            <person name="Winkler M.E."/>
        </authorList>
    </citation>
    <scope>NUCLEOTIDE SEQUENCE</scope>
</reference>
<dbReference type="InterPro" id="IPR000713">
    <property type="entry name" value="Mur_ligase_N"/>
</dbReference>
<feature type="non-terminal residue" evidence="6">
    <location>
        <position position="210"/>
    </location>
</feature>
<dbReference type="GO" id="GO:0005524">
    <property type="term" value="F:ATP binding"/>
    <property type="evidence" value="ECO:0007669"/>
    <property type="project" value="UniProtKB-KW"/>
</dbReference>
<dbReference type="PANTHER" id="PTHR43024">
    <property type="entry name" value="UDP-N-ACETYLMURAMOYL-TRIPEPTIDE--D-ALANYL-D-ALANINE LIGASE"/>
    <property type="match status" value="1"/>
</dbReference>
<keyword evidence="2" id="KW-0547">Nucleotide-binding</keyword>
<dbReference type="Pfam" id="PF01225">
    <property type="entry name" value="Mur_ligase"/>
    <property type="match status" value="1"/>
</dbReference>
<dbReference type="GO" id="GO:0016881">
    <property type="term" value="F:acid-amino acid ligase activity"/>
    <property type="evidence" value="ECO:0007669"/>
    <property type="project" value="InterPro"/>
</dbReference>
<dbReference type="AlphaFoldDB" id="A0A383BXZ9"/>
<dbReference type="InterPro" id="IPR051046">
    <property type="entry name" value="MurCDEF_CellWall_CoF430Synth"/>
</dbReference>
<protein>
    <recommendedName>
        <fullName evidence="7">Mur ligase central domain-containing protein</fullName>
    </recommendedName>
</protein>
<accession>A0A383BXZ9</accession>
<keyword evidence="3" id="KW-0067">ATP-binding</keyword>
<dbReference type="PANTHER" id="PTHR43024:SF1">
    <property type="entry name" value="UDP-N-ACETYLMURAMOYL-TRIPEPTIDE--D-ALANYL-D-ALANINE LIGASE"/>
    <property type="match status" value="1"/>
</dbReference>
<dbReference type="Gene3D" id="3.40.1390.10">
    <property type="entry name" value="MurE/MurF, N-terminal domain"/>
    <property type="match status" value="1"/>
</dbReference>
<dbReference type="Gene3D" id="3.40.1190.10">
    <property type="entry name" value="Mur-like, catalytic domain"/>
    <property type="match status" value="1"/>
</dbReference>
<evidence type="ECO:0000313" key="6">
    <source>
        <dbReference type="EMBL" id="SVE24693.1"/>
    </source>
</evidence>
<dbReference type="InterPro" id="IPR035911">
    <property type="entry name" value="MurE/MurF_N"/>
</dbReference>
<evidence type="ECO:0000256" key="3">
    <source>
        <dbReference type="ARBA" id="ARBA00022840"/>
    </source>
</evidence>
<dbReference type="SUPFAM" id="SSF63418">
    <property type="entry name" value="MurE/MurF N-terminal domain"/>
    <property type="match status" value="1"/>
</dbReference>
<feature type="domain" description="Mur ligase central" evidence="5">
    <location>
        <begin position="108"/>
        <end position="209"/>
    </location>
</feature>
<gene>
    <name evidence="6" type="ORF">METZ01_LOCUS477547</name>
</gene>
<name>A0A383BXZ9_9ZZZZ</name>
<feature type="domain" description="Mur ligase N-terminal catalytic" evidence="4">
    <location>
        <begin position="26"/>
        <end position="77"/>
    </location>
</feature>
<dbReference type="InterPro" id="IPR013221">
    <property type="entry name" value="Mur_ligase_cen"/>
</dbReference>
<dbReference type="SUPFAM" id="SSF53623">
    <property type="entry name" value="MurD-like peptide ligases, catalytic domain"/>
    <property type="match status" value="1"/>
</dbReference>
<evidence type="ECO:0008006" key="7">
    <source>
        <dbReference type="Google" id="ProtNLM"/>
    </source>
</evidence>
<dbReference type="Pfam" id="PF08245">
    <property type="entry name" value="Mur_ligase_M"/>
    <property type="match status" value="1"/>
</dbReference>
<sequence>MRVNICNKQLFTDVMQRMFPGIDLPEINGVTIDSRNVKQGDIFLPLKGNNFDGHQFISQAERSGASMAFVETPIETSLLTKQVQSTKTFLYDLIREYRSQLSYPFIGITGSNGKTTTKDLLCHVLSAQMNVMQTEGNFNSTIGAPLSLFAFETNADIAVIEIGANKPGEIKIICNVVQPNMGLITNIGGAHLAHFGSKNKIAKTKSALFA</sequence>
<evidence type="ECO:0000259" key="4">
    <source>
        <dbReference type="Pfam" id="PF01225"/>
    </source>
</evidence>
<dbReference type="EMBL" id="UINC01204114">
    <property type="protein sequence ID" value="SVE24693.1"/>
    <property type="molecule type" value="Genomic_DNA"/>
</dbReference>
<organism evidence="6">
    <name type="scientific">marine metagenome</name>
    <dbReference type="NCBI Taxonomy" id="408172"/>
    <lineage>
        <taxon>unclassified sequences</taxon>
        <taxon>metagenomes</taxon>
        <taxon>ecological metagenomes</taxon>
    </lineage>
</organism>
<keyword evidence="1" id="KW-0436">Ligase</keyword>
<evidence type="ECO:0000259" key="5">
    <source>
        <dbReference type="Pfam" id="PF08245"/>
    </source>
</evidence>
<evidence type="ECO:0000256" key="1">
    <source>
        <dbReference type="ARBA" id="ARBA00022598"/>
    </source>
</evidence>